<sequence length="247" mass="27752">MKQCCLPACPPACLLACLATASCRLFEFFCPAIEGELAQWQSFDTEATYQWLQAAMFNAAAKPRKKRNWTSICSASATCNQNSSSSSERVKCLYRKEAAWAVDASGDGRCDVTGLKWLDVMRPKSTPLARNCSACCQHDCAVSDSRIQERDEWTWTWTRWDWSDEPKEMAEMSQLLSRWTTYGRRWPKAEACIGSRHRRLIGSNLEQTGGKQRSHAEPGSPPLEPLEAGLQIDDGAQAGLVQHLRQR</sequence>
<accession>A0A2T4BEH1</accession>
<dbReference type="GeneID" id="36605120"/>
<dbReference type="AlphaFoldDB" id="A0A2T4BEH1"/>
<feature type="region of interest" description="Disordered" evidence="1">
    <location>
        <begin position="206"/>
        <end position="238"/>
    </location>
</feature>
<keyword evidence="4" id="KW-1185">Reference proteome</keyword>
<dbReference type="Proteomes" id="UP000241546">
    <property type="component" value="Unassembled WGS sequence"/>
</dbReference>
<name>A0A2T4BEH1_9HYPO</name>
<evidence type="ECO:0000256" key="1">
    <source>
        <dbReference type="SAM" id="MobiDB-lite"/>
    </source>
</evidence>
<dbReference type="RefSeq" id="XP_024751052.1">
    <property type="nucleotide sequence ID" value="XM_024897002.1"/>
</dbReference>
<evidence type="ECO:0000313" key="3">
    <source>
        <dbReference type="EMBL" id="PTB67732.1"/>
    </source>
</evidence>
<evidence type="ECO:0000313" key="4">
    <source>
        <dbReference type="Proteomes" id="UP000241546"/>
    </source>
</evidence>
<dbReference type="EMBL" id="KZ680211">
    <property type="protein sequence ID" value="PTB67732.1"/>
    <property type="molecule type" value="Genomic_DNA"/>
</dbReference>
<organism evidence="3 4">
    <name type="scientific">Trichoderma citrinoviride</name>
    <dbReference type="NCBI Taxonomy" id="58853"/>
    <lineage>
        <taxon>Eukaryota</taxon>
        <taxon>Fungi</taxon>
        <taxon>Dikarya</taxon>
        <taxon>Ascomycota</taxon>
        <taxon>Pezizomycotina</taxon>
        <taxon>Sordariomycetes</taxon>
        <taxon>Hypocreomycetidae</taxon>
        <taxon>Hypocreales</taxon>
        <taxon>Hypocreaceae</taxon>
        <taxon>Trichoderma</taxon>
    </lineage>
</organism>
<proteinExistence type="predicted"/>
<protein>
    <submittedName>
        <fullName evidence="3">Uncharacterized protein</fullName>
    </submittedName>
</protein>
<feature type="chain" id="PRO_5015779473" evidence="2">
    <location>
        <begin position="24"/>
        <end position="247"/>
    </location>
</feature>
<keyword evidence="2" id="KW-0732">Signal</keyword>
<reference evidence="4" key="1">
    <citation type="submission" date="2016-07" db="EMBL/GenBank/DDBJ databases">
        <title>Multiple horizontal gene transfer events from other fungi enriched the ability of initially mycotrophic Trichoderma (Ascomycota) to feed on dead plant biomass.</title>
        <authorList>
            <consortium name="DOE Joint Genome Institute"/>
            <person name="Atanasova L."/>
            <person name="Chenthamara K."/>
            <person name="Zhang J."/>
            <person name="Grujic M."/>
            <person name="Henrissat B."/>
            <person name="Kuo A."/>
            <person name="Aerts A."/>
            <person name="Salamov A."/>
            <person name="Lipzen A."/>
            <person name="Labutti K."/>
            <person name="Barry K."/>
            <person name="Miao Y."/>
            <person name="Rahimi M.J."/>
            <person name="Shen Q."/>
            <person name="Grigoriev I.V."/>
            <person name="Kubicek C.P."/>
            <person name="Druzhinina I.S."/>
        </authorList>
    </citation>
    <scope>NUCLEOTIDE SEQUENCE [LARGE SCALE GENOMIC DNA]</scope>
    <source>
        <strain evidence="4">TUCIM 6016</strain>
    </source>
</reference>
<gene>
    <name evidence="3" type="ORF">BBK36DRAFT_1197722</name>
</gene>
<feature type="signal peptide" evidence="2">
    <location>
        <begin position="1"/>
        <end position="23"/>
    </location>
</feature>
<dbReference type="PROSITE" id="PS51257">
    <property type="entry name" value="PROKAR_LIPOPROTEIN"/>
    <property type="match status" value="1"/>
</dbReference>
<evidence type="ECO:0000256" key="2">
    <source>
        <dbReference type="SAM" id="SignalP"/>
    </source>
</evidence>